<dbReference type="EMBL" id="BJLA01000011">
    <property type="protein sequence ID" value="GEA32168.1"/>
    <property type="molecule type" value="Genomic_DNA"/>
</dbReference>
<keyword evidence="1" id="KW-0812">Transmembrane</keyword>
<feature type="transmembrane region" description="Helical" evidence="1">
    <location>
        <begin position="175"/>
        <end position="197"/>
    </location>
</feature>
<proteinExistence type="predicted"/>
<keyword evidence="1" id="KW-1133">Transmembrane helix</keyword>
<name>A0AAV3W3D3_9CLOT</name>
<dbReference type="AlphaFoldDB" id="A0AAV3W3D3"/>
<sequence length="212" mass="23001">MQELNTQDSQIKEIKIEEKKNQLGNPGPSLTFIFTMLTMEFWGIYAGIFTGPTIMAVGVVQIACFIPYLIGAILFFCKGDSTNGNVFLIFATLFGGVGGLTNITIGFSNIMGWQICTQMTALPFILGGISILPVLWVIRKSADKVTVICYLAATCFLTLTGFVSLNILSANWNPFIQWFGLIVTITGLYSCLNGLLLGGGSRGIPVGEPFFK</sequence>
<keyword evidence="3" id="KW-1185">Reference proteome</keyword>
<gene>
    <name evidence="2" type="ORF">CDIOL_30910</name>
</gene>
<feature type="transmembrane region" description="Helical" evidence="1">
    <location>
        <begin position="86"/>
        <end position="107"/>
    </location>
</feature>
<keyword evidence="1" id="KW-0472">Membrane</keyword>
<feature type="transmembrane region" description="Helical" evidence="1">
    <location>
        <begin position="29"/>
        <end position="48"/>
    </location>
</feature>
<feature type="transmembrane region" description="Helical" evidence="1">
    <location>
        <begin position="54"/>
        <end position="77"/>
    </location>
</feature>
<feature type="transmembrane region" description="Helical" evidence="1">
    <location>
        <begin position="145"/>
        <end position="169"/>
    </location>
</feature>
<dbReference type="RefSeq" id="WP_039770822.1">
    <property type="nucleotide sequence ID" value="NZ_BJLA01000011.1"/>
</dbReference>
<evidence type="ECO:0008006" key="4">
    <source>
        <dbReference type="Google" id="ProtNLM"/>
    </source>
</evidence>
<evidence type="ECO:0000256" key="1">
    <source>
        <dbReference type="SAM" id="Phobius"/>
    </source>
</evidence>
<accession>A0AAV3W3D3</accession>
<evidence type="ECO:0000313" key="2">
    <source>
        <dbReference type="EMBL" id="GEA32168.1"/>
    </source>
</evidence>
<protein>
    <recommendedName>
        <fullName evidence="4">DUF1097 domain-containing protein</fullName>
    </recommendedName>
</protein>
<evidence type="ECO:0000313" key="3">
    <source>
        <dbReference type="Proteomes" id="UP000325212"/>
    </source>
</evidence>
<comment type="caution">
    <text evidence="2">The sequence shown here is derived from an EMBL/GenBank/DDBJ whole genome shotgun (WGS) entry which is preliminary data.</text>
</comment>
<feature type="transmembrane region" description="Helical" evidence="1">
    <location>
        <begin position="119"/>
        <end position="138"/>
    </location>
</feature>
<reference evidence="2 3" key="1">
    <citation type="submission" date="2019-06" db="EMBL/GenBank/DDBJ databases">
        <title>Draft genome sequence of Clostridium diolis DSM 15410.</title>
        <authorList>
            <person name="Kobayashi H."/>
            <person name="Tanizawa Y."/>
            <person name="Tohno M."/>
        </authorList>
    </citation>
    <scope>NUCLEOTIDE SEQUENCE [LARGE SCALE GENOMIC DNA]</scope>
    <source>
        <strain evidence="2 3">DSM 15410</strain>
    </source>
</reference>
<organism evidence="2 3">
    <name type="scientific">Clostridium diolis</name>
    <dbReference type="NCBI Taxonomy" id="223919"/>
    <lineage>
        <taxon>Bacteria</taxon>
        <taxon>Bacillati</taxon>
        <taxon>Bacillota</taxon>
        <taxon>Clostridia</taxon>
        <taxon>Eubacteriales</taxon>
        <taxon>Clostridiaceae</taxon>
        <taxon>Clostridium</taxon>
    </lineage>
</organism>
<dbReference type="Proteomes" id="UP000325212">
    <property type="component" value="Unassembled WGS sequence"/>
</dbReference>